<dbReference type="InterPro" id="IPR001128">
    <property type="entry name" value="Cyt_P450"/>
</dbReference>
<dbReference type="GO" id="GO:0004497">
    <property type="term" value="F:monooxygenase activity"/>
    <property type="evidence" value="ECO:0007669"/>
    <property type="project" value="UniProtKB-KW"/>
</dbReference>
<comment type="similarity">
    <text evidence="3 10">Belongs to the cytochrome P450 family.</text>
</comment>
<evidence type="ECO:0000256" key="1">
    <source>
        <dbReference type="ARBA" id="ARBA00001971"/>
    </source>
</evidence>
<feature type="binding site" description="axial binding residue" evidence="9">
    <location>
        <position position="441"/>
    </location>
    <ligand>
        <name>heme</name>
        <dbReference type="ChEBI" id="CHEBI:30413"/>
    </ligand>
    <ligandPart>
        <name>Fe</name>
        <dbReference type="ChEBI" id="CHEBI:18248"/>
    </ligandPart>
</feature>
<comment type="cofactor">
    <cofactor evidence="1 9">
        <name>heme</name>
        <dbReference type="ChEBI" id="CHEBI:30413"/>
    </cofactor>
</comment>
<reference evidence="12" key="1">
    <citation type="submission" date="2020-11" db="EMBL/GenBank/DDBJ databases">
        <authorList>
            <consortium name="DOE Joint Genome Institute"/>
            <person name="Ahrendt S."/>
            <person name="Riley R."/>
            <person name="Andreopoulos W."/>
            <person name="Labutti K."/>
            <person name="Pangilinan J."/>
            <person name="Ruiz-Duenas F.J."/>
            <person name="Barrasa J.M."/>
            <person name="Sanchez-Garcia M."/>
            <person name="Camarero S."/>
            <person name="Miyauchi S."/>
            <person name="Serrano A."/>
            <person name="Linde D."/>
            <person name="Babiker R."/>
            <person name="Drula E."/>
            <person name="Ayuso-Fernandez I."/>
            <person name="Pacheco R."/>
            <person name="Padilla G."/>
            <person name="Ferreira P."/>
            <person name="Barriuso J."/>
            <person name="Kellner H."/>
            <person name="Castanera R."/>
            <person name="Alfaro M."/>
            <person name="Ramirez L."/>
            <person name="Pisabarro A.G."/>
            <person name="Kuo A."/>
            <person name="Tritt A."/>
            <person name="Lipzen A."/>
            <person name="He G."/>
            <person name="Yan M."/>
            <person name="Ng V."/>
            <person name="Cullen D."/>
            <person name="Martin F."/>
            <person name="Rosso M.-N."/>
            <person name="Henrissat B."/>
            <person name="Hibbett D."/>
            <person name="Martinez A.T."/>
            <person name="Grigoriev I.V."/>
        </authorList>
    </citation>
    <scope>NUCLEOTIDE SEQUENCE</scope>
    <source>
        <strain evidence="12">AH 40177</strain>
    </source>
</reference>
<keyword evidence="11" id="KW-0732">Signal</keyword>
<dbReference type="OrthoDB" id="2789670at2759"/>
<comment type="pathway">
    <text evidence="2">Secondary metabolite biosynthesis.</text>
</comment>
<proteinExistence type="inferred from homology"/>
<evidence type="ECO:0000256" key="5">
    <source>
        <dbReference type="ARBA" id="ARBA00022723"/>
    </source>
</evidence>
<evidence type="ECO:0000256" key="3">
    <source>
        <dbReference type="ARBA" id="ARBA00010617"/>
    </source>
</evidence>
<gene>
    <name evidence="12" type="ORF">BDP27DRAFT_1217915</name>
</gene>
<dbReference type="EMBL" id="JADNRY010000026">
    <property type="protein sequence ID" value="KAF9072157.1"/>
    <property type="molecule type" value="Genomic_DNA"/>
</dbReference>
<evidence type="ECO:0000256" key="10">
    <source>
        <dbReference type="RuleBase" id="RU000461"/>
    </source>
</evidence>
<dbReference type="PANTHER" id="PTHR46300">
    <property type="entry name" value="P450, PUTATIVE (EUROFUNG)-RELATED-RELATED"/>
    <property type="match status" value="1"/>
</dbReference>
<sequence>MSAAVLFSACIFFVSFVCCVWIRSRQHHKPPGPKGWPIIGNLFDVPKGKAYLVYDEMAKKYGSDLLYLNMAGTPMLILNSAEAVDDLFVAKAIIYSDRPHLPMVGDLLGWNFSLALHPYGERWRTSRALLTQQLSPSNMEAYQIPCLEDYVHLFLNKLLDMPEDFENHLYLLSGGTALSSIYGIYPHSRSNLYLQHAEKAAAGLQQGTLPGSFLINTFPLLKYVPEWFPGGGFQTKAKSERVHVRGMVNDTFEFAKKSMENGTARSSMASRALQELYNDGTWSEEKETLLRNVLGTIYCELFTRTAATINTIILALVLNPRILNKGQAAVDAVIGKDRLPNFHDEGTIPYIDALVMEGLRWRPIIPLGMPHYTARADVYREHHIPAQTIVMGNTWAILHNPATYGKDVDQFRPERFLNEDGTLNSKVPYPSAAFGYGRRICPGKAAAQHQVWIAVASLLACFDVTKVVDPVEADPSTEYFDGGILTPLPYRCNIKPRSKAAEALVRSSDLPGK</sequence>
<accession>A0A9P5Q001</accession>
<evidence type="ECO:0000313" key="12">
    <source>
        <dbReference type="EMBL" id="KAF9072157.1"/>
    </source>
</evidence>
<dbReference type="SUPFAM" id="SSF48264">
    <property type="entry name" value="Cytochrome P450"/>
    <property type="match status" value="1"/>
</dbReference>
<dbReference type="Proteomes" id="UP000772434">
    <property type="component" value="Unassembled WGS sequence"/>
</dbReference>
<dbReference type="GO" id="GO:0020037">
    <property type="term" value="F:heme binding"/>
    <property type="evidence" value="ECO:0007669"/>
    <property type="project" value="InterPro"/>
</dbReference>
<keyword evidence="13" id="KW-1185">Reference proteome</keyword>
<keyword evidence="7 9" id="KW-0408">Iron</keyword>
<evidence type="ECO:0000256" key="11">
    <source>
        <dbReference type="SAM" id="SignalP"/>
    </source>
</evidence>
<feature type="signal peptide" evidence="11">
    <location>
        <begin position="1"/>
        <end position="19"/>
    </location>
</feature>
<keyword evidence="4 9" id="KW-0349">Heme</keyword>
<dbReference type="AlphaFoldDB" id="A0A9P5Q001"/>
<evidence type="ECO:0000256" key="9">
    <source>
        <dbReference type="PIRSR" id="PIRSR602401-1"/>
    </source>
</evidence>
<keyword evidence="8 10" id="KW-0503">Monooxygenase</keyword>
<dbReference type="PROSITE" id="PS00086">
    <property type="entry name" value="CYTOCHROME_P450"/>
    <property type="match status" value="1"/>
</dbReference>
<dbReference type="InterPro" id="IPR050364">
    <property type="entry name" value="Cytochrome_P450_fung"/>
</dbReference>
<dbReference type="CDD" id="cd11065">
    <property type="entry name" value="CYP64-like"/>
    <property type="match status" value="1"/>
</dbReference>
<dbReference type="InterPro" id="IPR036396">
    <property type="entry name" value="Cyt_P450_sf"/>
</dbReference>
<feature type="chain" id="PRO_5040236993" evidence="11">
    <location>
        <begin position="20"/>
        <end position="513"/>
    </location>
</feature>
<dbReference type="InterPro" id="IPR002401">
    <property type="entry name" value="Cyt_P450_E_grp-I"/>
</dbReference>
<dbReference type="InterPro" id="IPR017972">
    <property type="entry name" value="Cyt_P450_CS"/>
</dbReference>
<evidence type="ECO:0000256" key="6">
    <source>
        <dbReference type="ARBA" id="ARBA00023002"/>
    </source>
</evidence>
<dbReference type="Gene3D" id="1.10.630.10">
    <property type="entry name" value="Cytochrome P450"/>
    <property type="match status" value="1"/>
</dbReference>
<organism evidence="12 13">
    <name type="scientific">Rhodocollybia butyracea</name>
    <dbReference type="NCBI Taxonomy" id="206335"/>
    <lineage>
        <taxon>Eukaryota</taxon>
        <taxon>Fungi</taxon>
        <taxon>Dikarya</taxon>
        <taxon>Basidiomycota</taxon>
        <taxon>Agaricomycotina</taxon>
        <taxon>Agaricomycetes</taxon>
        <taxon>Agaricomycetidae</taxon>
        <taxon>Agaricales</taxon>
        <taxon>Marasmiineae</taxon>
        <taxon>Omphalotaceae</taxon>
        <taxon>Rhodocollybia</taxon>
    </lineage>
</organism>
<dbReference type="PRINTS" id="PR00463">
    <property type="entry name" value="EP450I"/>
</dbReference>
<evidence type="ECO:0000313" key="13">
    <source>
        <dbReference type="Proteomes" id="UP000772434"/>
    </source>
</evidence>
<dbReference type="GO" id="GO:0005506">
    <property type="term" value="F:iron ion binding"/>
    <property type="evidence" value="ECO:0007669"/>
    <property type="project" value="InterPro"/>
</dbReference>
<protein>
    <submittedName>
        <fullName evidence="12">Cytochrome P450</fullName>
    </submittedName>
</protein>
<evidence type="ECO:0000256" key="2">
    <source>
        <dbReference type="ARBA" id="ARBA00005179"/>
    </source>
</evidence>
<dbReference type="Pfam" id="PF00067">
    <property type="entry name" value="p450"/>
    <property type="match status" value="1"/>
</dbReference>
<keyword evidence="5 9" id="KW-0479">Metal-binding</keyword>
<dbReference type="GO" id="GO:0016705">
    <property type="term" value="F:oxidoreductase activity, acting on paired donors, with incorporation or reduction of molecular oxygen"/>
    <property type="evidence" value="ECO:0007669"/>
    <property type="project" value="InterPro"/>
</dbReference>
<comment type="caution">
    <text evidence="12">The sequence shown here is derived from an EMBL/GenBank/DDBJ whole genome shotgun (WGS) entry which is preliminary data.</text>
</comment>
<keyword evidence="6 10" id="KW-0560">Oxidoreductase</keyword>
<evidence type="ECO:0000256" key="8">
    <source>
        <dbReference type="ARBA" id="ARBA00023033"/>
    </source>
</evidence>
<evidence type="ECO:0000256" key="4">
    <source>
        <dbReference type="ARBA" id="ARBA00022617"/>
    </source>
</evidence>
<evidence type="ECO:0000256" key="7">
    <source>
        <dbReference type="ARBA" id="ARBA00023004"/>
    </source>
</evidence>
<dbReference type="PANTHER" id="PTHR46300:SF7">
    <property type="entry name" value="P450, PUTATIVE (EUROFUNG)-RELATED"/>
    <property type="match status" value="1"/>
</dbReference>
<name>A0A9P5Q001_9AGAR</name>